<name>A0A1I4ERW9_9HYPH</name>
<dbReference type="InterPro" id="IPR022877">
    <property type="entry name" value="UPF0173"/>
</dbReference>
<dbReference type="InterPro" id="IPR036866">
    <property type="entry name" value="RibonucZ/Hydroxyglut_hydro"/>
</dbReference>
<dbReference type="HAMAP" id="MF_00457">
    <property type="entry name" value="UPF0173"/>
    <property type="match status" value="1"/>
</dbReference>
<comment type="caution">
    <text evidence="4">The sequence shown here is derived from an EMBL/GenBank/DDBJ whole genome shotgun (WGS) entry which is preliminary data.</text>
</comment>
<dbReference type="InterPro" id="IPR001279">
    <property type="entry name" value="Metallo-B-lactamas"/>
</dbReference>
<dbReference type="SUPFAM" id="SSF56281">
    <property type="entry name" value="Metallo-hydrolase/oxidoreductase"/>
    <property type="match status" value="1"/>
</dbReference>
<evidence type="ECO:0000313" key="5">
    <source>
        <dbReference type="Proteomes" id="UP000199598"/>
    </source>
</evidence>
<evidence type="ECO:0000259" key="3">
    <source>
        <dbReference type="SMART" id="SM00849"/>
    </source>
</evidence>
<evidence type="ECO:0000313" key="4">
    <source>
        <dbReference type="EMBL" id="SFL08475.1"/>
    </source>
</evidence>
<dbReference type="NCBIfam" id="NF001911">
    <property type="entry name" value="PRK00685.1"/>
    <property type="match status" value="1"/>
</dbReference>
<gene>
    <name evidence="4" type="ORF">SAMN04488518_11633</name>
</gene>
<organism evidence="4 5">
    <name type="scientific">Pseudovibrio ascidiaceicola</name>
    <dbReference type="NCBI Taxonomy" id="285279"/>
    <lineage>
        <taxon>Bacteria</taxon>
        <taxon>Pseudomonadati</taxon>
        <taxon>Pseudomonadota</taxon>
        <taxon>Alphaproteobacteria</taxon>
        <taxon>Hyphomicrobiales</taxon>
        <taxon>Stappiaceae</taxon>
        <taxon>Pseudovibrio</taxon>
    </lineage>
</organism>
<evidence type="ECO:0000256" key="2">
    <source>
        <dbReference type="HAMAP-Rule" id="MF_00457"/>
    </source>
</evidence>
<sequence length="245" mass="26520">MDLQFLGHSAFKVYIPGATLLIDPFLSGNPSFPAEMSVGQVSEGVDHVLLTHGHDDHVGDTIDILKATGATLTANWEICMWAQDKGIEKINPMNHGGCVNMGAFGVALTNAVHSSACSFDSEGSIADVYLGNPAGVVMMAEDEPTLLHMGDTDIFSDMELINEIYRPQIGIVPIGDRFTMGARTASMACQRFFEFQTIIPCHYGTFPILDQNADQFTECMEDDAFRVAKLKPGETVTVNHSVTAS</sequence>
<reference evidence="4 5" key="1">
    <citation type="submission" date="2016-10" db="EMBL/GenBank/DDBJ databases">
        <authorList>
            <person name="Varghese N."/>
            <person name="Submissions S."/>
        </authorList>
    </citation>
    <scope>NUCLEOTIDE SEQUENCE [LARGE SCALE GENOMIC DNA]</scope>
    <source>
        <strain evidence="4 5">DSM 16392</strain>
    </source>
</reference>
<accession>A0A1I4ERW9</accession>
<dbReference type="PANTHER" id="PTHR43546">
    <property type="entry name" value="UPF0173 METAL-DEPENDENT HYDROLASE MJ1163-RELATED"/>
    <property type="match status" value="1"/>
</dbReference>
<dbReference type="Gene3D" id="3.60.15.10">
    <property type="entry name" value="Ribonuclease Z/Hydroxyacylglutathione hydrolase-like"/>
    <property type="match status" value="1"/>
</dbReference>
<comment type="similarity">
    <text evidence="2">Belongs to the UPF0173 family.</text>
</comment>
<dbReference type="Pfam" id="PF13483">
    <property type="entry name" value="Lactamase_B_3"/>
    <property type="match status" value="1"/>
</dbReference>
<dbReference type="SMART" id="SM00849">
    <property type="entry name" value="Lactamase_B"/>
    <property type="match status" value="1"/>
</dbReference>
<dbReference type="EMBL" id="FOSK01000016">
    <property type="protein sequence ID" value="SFL08475.1"/>
    <property type="molecule type" value="Genomic_DNA"/>
</dbReference>
<dbReference type="InterPro" id="IPR050114">
    <property type="entry name" value="UPF0173_UPF0282_UlaG_hydrolase"/>
</dbReference>
<evidence type="ECO:0000256" key="1">
    <source>
        <dbReference type="ARBA" id="ARBA00022801"/>
    </source>
</evidence>
<dbReference type="RefSeq" id="WP_093523357.1">
    <property type="nucleotide sequence ID" value="NZ_FOSK01000016.1"/>
</dbReference>
<dbReference type="PANTHER" id="PTHR43546:SF3">
    <property type="entry name" value="UPF0173 METAL-DEPENDENT HYDROLASE MJ1163"/>
    <property type="match status" value="1"/>
</dbReference>
<feature type="domain" description="Metallo-beta-lactamase" evidence="3">
    <location>
        <begin position="7"/>
        <end position="202"/>
    </location>
</feature>
<keyword evidence="1 2" id="KW-0378">Hydrolase</keyword>
<keyword evidence="5" id="KW-1185">Reference proteome</keyword>
<dbReference type="Proteomes" id="UP000199598">
    <property type="component" value="Unassembled WGS sequence"/>
</dbReference>
<protein>
    <recommendedName>
        <fullName evidence="2">UPF0173 metal-dependent hydrolase SAMN04488518_11633</fullName>
    </recommendedName>
</protein>
<proteinExistence type="inferred from homology"/>